<dbReference type="PROSITE" id="PS51450">
    <property type="entry name" value="LRR"/>
    <property type="match status" value="3"/>
</dbReference>
<dbReference type="GO" id="GO:0005737">
    <property type="term" value="C:cytoplasm"/>
    <property type="evidence" value="ECO:0007669"/>
    <property type="project" value="TreeGrafter"/>
</dbReference>
<dbReference type="SMART" id="SM00364">
    <property type="entry name" value="LRR_BAC"/>
    <property type="match status" value="10"/>
</dbReference>
<gene>
    <name evidence="5" type="ORF">KSP39_PZI011803</name>
</gene>
<dbReference type="Pfam" id="PF13855">
    <property type="entry name" value="LRR_8"/>
    <property type="match status" value="1"/>
</dbReference>
<organism evidence="5 6">
    <name type="scientific">Platanthera zijinensis</name>
    <dbReference type="NCBI Taxonomy" id="2320716"/>
    <lineage>
        <taxon>Eukaryota</taxon>
        <taxon>Viridiplantae</taxon>
        <taxon>Streptophyta</taxon>
        <taxon>Embryophyta</taxon>
        <taxon>Tracheophyta</taxon>
        <taxon>Spermatophyta</taxon>
        <taxon>Magnoliopsida</taxon>
        <taxon>Liliopsida</taxon>
        <taxon>Asparagales</taxon>
        <taxon>Orchidaceae</taxon>
        <taxon>Orchidoideae</taxon>
        <taxon>Orchideae</taxon>
        <taxon>Orchidinae</taxon>
        <taxon>Platanthera</taxon>
    </lineage>
</organism>
<evidence type="ECO:0000313" key="6">
    <source>
        <dbReference type="Proteomes" id="UP001418222"/>
    </source>
</evidence>
<dbReference type="AlphaFoldDB" id="A0AAP0BEX9"/>
<evidence type="ECO:0000256" key="3">
    <source>
        <dbReference type="ARBA" id="ARBA00023786"/>
    </source>
</evidence>
<keyword evidence="2" id="KW-0677">Repeat</keyword>
<dbReference type="PANTHER" id="PTHR48051:SF54">
    <property type="entry name" value="LEUCINE-RICH REPEAT-CONTAINING PROTEIN"/>
    <property type="match status" value="1"/>
</dbReference>
<dbReference type="SMART" id="SM00369">
    <property type="entry name" value="LRR_TYP"/>
    <property type="match status" value="9"/>
</dbReference>
<keyword evidence="6" id="KW-1185">Reference proteome</keyword>
<name>A0AAP0BEX9_9ASPA</name>
<dbReference type="SUPFAM" id="SSF52058">
    <property type="entry name" value="L domain-like"/>
    <property type="match status" value="1"/>
</dbReference>
<evidence type="ECO:0000256" key="1">
    <source>
        <dbReference type="ARBA" id="ARBA00022614"/>
    </source>
</evidence>
<dbReference type="InterPro" id="IPR050216">
    <property type="entry name" value="LRR_domain-containing"/>
</dbReference>
<evidence type="ECO:0000256" key="4">
    <source>
        <dbReference type="ARBA" id="ARBA00037519"/>
    </source>
</evidence>
<dbReference type="PANTHER" id="PTHR48051">
    <property type="match status" value="1"/>
</dbReference>
<dbReference type="Proteomes" id="UP001418222">
    <property type="component" value="Unassembled WGS sequence"/>
</dbReference>
<evidence type="ECO:0000256" key="2">
    <source>
        <dbReference type="ARBA" id="ARBA00022737"/>
    </source>
</evidence>
<dbReference type="FunFam" id="3.80.10.10:FF:000405">
    <property type="entry name" value="Plant intracellular Ras-group-related LRR protein 4"/>
    <property type="match status" value="1"/>
</dbReference>
<dbReference type="Gene3D" id="3.80.10.10">
    <property type="entry name" value="Ribonuclease Inhibitor"/>
    <property type="match status" value="3"/>
</dbReference>
<comment type="caution">
    <text evidence="5">The sequence shown here is derived from an EMBL/GenBank/DDBJ whole genome shotgun (WGS) entry which is preliminary data.</text>
</comment>
<proteinExistence type="inferred from homology"/>
<sequence>MNSDVHSADELIKEIMRLHRSLLPRPAIEEVEAAMDIISDVDAEEKSRTEAIGKQVSASDIPEELFSVFQEMQRCLVRFQSKGQRREAMKLLDVEGLHNVFDDLLQRASECLPLLRSNGSAFKSLVNAGVGEVTGIYLKKASPEIKALGHENEKLNLIKLASLIEISSKKGIRDLNLQNKLMDEVDWLPNSMAKLSSLTTLNLSENSLLSLPTAIGFLSSLTELSFRANRITELPNSMGDLLSLSHLNMAANQISSLPMFLGKLVNLVELNCSSNKLSSLPDAIGQLIHLKKLNIEANNIEEIPHTIGNCKSLAEFRADYNHLKCLPEAIGRLEFLEVISVRYNNIKGLPTTVASLSRLREIDASFNELESLPESLCLVTTLVKLNVGNNFADLQSLPRAIGNFEMLEELDISNNQIKVLPDSFGMLTQLCVLRMEENPLEVPPKNVAEMGAQTPRGRKKVEDQ</sequence>
<dbReference type="InterPro" id="IPR032675">
    <property type="entry name" value="LRR_dom_sf"/>
</dbReference>
<accession>A0AAP0BEX9</accession>
<comment type="similarity">
    <text evidence="3">Belongs to the SHOC2 family.</text>
</comment>
<protein>
    <submittedName>
        <fullName evidence="5">Uncharacterized protein</fullName>
    </submittedName>
</protein>
<evidence type="ECO:0000313" key="5">
    <source>
        <dbReference type="EMBL" id="KAK8937082.1"/>
    </source>
</evidence>
<reference evidence="5 6" key="1">
    <citation type="journal article" date="2022" name="Nat. Plants">
        <title>Genomes of leafy and leafless Platanthera orchids illuminate the evolution of mycoheterotrophy.</title>
        <authorList>
            <person name="Li M.H."/>
            <person name="Liu K.W."/>
            <person name="Li Z."/>
            <person name="Lu H.C."/>
            <person name="Ye Q.L."/>
            <person name="Zhang D."/>
            <person name="Wang J.Y."/>
            <person name="Li Y.F."/>
            <person name="Zhong Z.M."/>
            <person name="Liu X."/>
            <person name="Yu X."/>
            <person name="Liu D.K."/>
            <person name="Tu X.D."/>
            <person name="Liu B."/>
            <person name="Hao Y."/>
            <person name="Liao X.Y."/>
            <person name="Jiang Y.T."/>
            <person name="Sun W.H."/>
            <person name="Chen J."/>
            <person name="Chen Y.Q."/>
            <person name="Ai Y."/>
            <person name="Zhai J.W."/>
            <person name="Wu S.S."/>
            <person name="Zhou Z."/>
            <person name="Hsiao Y.Y."/>
            <person name="Wu W.L."/>
            <person name="Chen Y.Y."/>
            <person name="Lin Y.F."/>
            <person name="Hsu J.L."/>
            <person name="Li C.Y."/>
            <person name="Wang Z.W."/>
            <person name="Zhao X."/>
            <person name="Zhong W.Y."/>
            <person name="Ma X.K."/>
            <person name="Ma L."/>
            <person name="Huang J."/>
            <person name="Chen G.Z."/>
            <person name="Huang M.Z."/>
            <person name="Huang L."/>
            <person name="Peng D.H."/>
            <person name="Luo Y.B."/>
            <person name="Zou S.Q."/>
            <person name="Chen S.P."/>
            <person name="Lan S."/>
            <person name="Tsai W.C."/>
            <person name="Van de Peer Y."/>
            <person name="Liu Z.J."/>
        </authorList>
    </citation>
    <scope>NUCLEOTIDE SEQUENCE [LARGE SCALE GENOMIC DNA]</scope>
    <source>
        <strain evidence="5">Lor287</strain>
    </source>
</reference>
<dbReference type="Pfam" id="PF00560">
    <property type="entry name" value="LRR_1"/>
    <property type="match status" value="3"/>
</dbReference>
<dbReference type="InterPro" id="IPR003591">
    <property type="entry name" value="Leu-rich_rpt_typical-subtyp"/>
</dbReference>
<keyword evidence="1" id="KW-0433">Leucine-rich repeat</keyword>
<dbReference type="InterPro" id="IPR001611">
    <property type="entry name" value="Leu-rich_rpt"/>
</dbReference>
<comment type="function">
    <text evidence="4">Leucine-rich repeat protein that likely mediates protein interactions, possibly in the context of signal transduction.</text>
</comment>
<dbReference type="EMBL" id="JBBWWQ010000010">
    <property type="protein sequence ID" value="KAK8937082.1"/>
    <property type="molecule type" value="Genomic_DNA"/>
</dbReference>